<evidence type="ECO:0000313" key="3">
    <source>
        <dbReference type="EMBL" id="PNS16836.1"/>
    </source>
</evidence>
<proteinExistence type="predicted"/>
<keyword evidence="2" id="KW-0812">Transmembrane</keyword>
<sequence>MGSSKLTPPPKQQQYRDDPRTASSSAVSLHSIEEPEDAPPPYTDEVGDRLQQEHASQGPAAGLQPYGLPPHSIYGDFNTHPPLPSSRSDTTNTTTWTYDPSFSTNPVVLEHMIKAQSRFPPFYSLNIRGTHHQTVRSGNSDKRESVIDFDFTIDLTDLLSPVIGRSTPFDGRLQVVPPTVRAYRGGILPSRMPNAIETHDVEHGLADRQALELQSWCELFCADPARWKSFTFRRHIVGFDEERLRQLVVSAVQRTGYQGHMSVSFDETQRDIVFYSPGRINNLRTIVWVRWLFYLSFLWVLAWPVLFLLTRKWEVVHAEFRTRDARGRAAVRDEGEWFADWESAVQRAAYGRVKGCVDDTYRRDTLAADARAQREGRGGQINTGNAAIDGLVGFVGMGVEFLNARDQSRGWGRDC</sequence>
<keyword evidence="2" id="KW-0472">Membrane</keyword>
<dbReference type="AlphaFoldDB" id="A0A2K1QP03"/>
<dbReference type="Proteomes" id="UP000243797">
    <property type="component" value="Unassembled WGS sequence"/>
</dbReference>
<keyword evidence="4" id="KW-1185">Reference proteome</keyword>
<organism evidence="3 4">
    <name type="scientific">Sphaceloma murrayae</name>
    <dbReference type="NCBI Taxonomy" id="2082308"/>
    <lineage>
        <taxon>Eukaryota</taxon>
        <taxon>Fungi</taxon>
        <taxon>Dikarya</taxon>
        <taxon>Ascomycota</taxon>
        <taxon>Pezizomycotina</taxon>
        <taxon>Dothideomycetes</taxon>
        <taxon>Dothideomycetidae</taxon>
        <taxon>Myriangiales</taxon>
        <taxon>Elsinoaceae</taxon>
        <taxon>Sphaceloma</taxon>
    </lineage>
</organism>
<dbReference type="OrthoDB" id="203796at2759"/>
<evidence type="ECO:0000313" key="4">
    <source>
        <dbReference type="Proteomes" id="UP000243797"/>
    </source>
</evidence>
<dbReference type="PANTHER" id="PTHR37848">
    <property type="entry name" value="EXPRESSED PROTEIN"/>
    <property type="match status" value="1"/>
</dbReference>
<evidence type="ECO:0000256" key="1">
    <source>
        <dbReference type="SAM" id="MobiDB-lite"/>
    </source>
</evidence>
<accession>A0A2K1QP03</accession>
<keyword evidence="2" id="KW-1133">Transmembrane helix</keyword>
<dbReference type="EMBL" id="NKHZ01000055">
    <property type="protein sequence ID" value="PNS16836.1"/>
    <property type="molecule type" value="Genomic_DNA"/>
</dbReference>
<dbReference type="InParanoid" id="A0A2K1QP03"/>
<evidence type="ECO:0000256" key="2">
    <source>
        <dbReference type="SAM" id="Phobius"/>
    </source>
</evidence>
<feature type="transmembrane region" description="Helical" evidence="2">
    <location>
        <begin position="291"/>
        <end position="309"/>
    </location>
</feature>
<reference evidence="3 4" key="1">
    <citation type="submission" date="2017-06" db="EMBL/GenBank/DDBJ databases">
        <title>Draft genome sequence of a variant of Elsinoe murrayae.</title>
        <authorList>
            <person name="Cheng Q."/>
        </authorList>
    </citation>
    <scope>NUCLEOTIDE SEQUENCE [LARGE SCALE GENOMIC DNA]</scope>
    <source>
        <strain evidence="3 4">CQ-2017a</strain>
    </source>
</reference>
<dbReference type="PANTHER" id="PTHR37848:SF1">
    <property type="entry name" value="SUN DOMAIN-CONTAINING PROTEIN"/>
    <property type="match status" value="1"/>
</dbReference>
<protein>
    <submittedName>
        <fullName evidence="3">Uncharacterized protein</fullName>
    </submittedName>
</protein>
<comment type="caution">
    <text evidence="3">The sequence shown here is derived from an EMBL/GenBank/DDBJ whole genome shotgun (WGS) entry which is preliminary data.</text>
</comment>
<name>A0A2K1QP03_9PEZI</name>
<feature type="region of interest" description="Disordered" evidence="1">
    <location>
        <begin position="1"/>
        <end position="92"/>
    </location>
</feature>
<gene>
    <name evidence="3" type="ORF">CAC42_4800</name>
</gene>